<dbReference type="SUPFAM" id="SSF55874">
    <property type="entry name" value="ATPase domain of HSP90 chaperone/DNA topoisomerase II/histidine kinase"/>
    <property type="match status" value="1"/>
</dbReference>
<dbReference type="OrthoDB" id="9797605at2"/>
<feature type="domain" description="Histidine kinase" evidence="10">
    <location>
        <begin position="267"/>
        <end position="459"/>
    </location>
</feature>
<dbReference type="Gene3D" id="3.30.565.10">
    <property type="entry name" value="Histidine kinase-like ATPase, C-terminal domain"/>
    <property type="match status" value="1"/>
</dbReference>
<evidence type="ECO:0000256" key="1">
    <source>
        <dbReference type="ARBA" id="ARBA00004651"/>
    </source>
</evidence>
<keyword evidence="4 9" id="KW-0812">Transmembrane</keyword>
<feature type="transmembrane region" description="Helical" evidence="9">
    <location>
        <begin position="202"/>
        <end position="225"/>
    </location>
</feature>
<keyword evidence="7" id="KW-0902">Two-component regulatory system</keyword>
<evidence type="ECO:0000256" key="8">
    <source>
        <dbReference type="ARBA" id="ARBA00023136"/>
    </source>
</evidence>
<name>A0A6I3XCM8_9BURK</name>
<comment type="caution">
    <text evidence="11">The sequence shown here is derived from an EMBL/GenBank/DDBJ whole genome shotgun (WGS) entry which is preliminary data.</text>
</comment>
<sequence>MKLRQKVIFLAITPLILALCAIALAVWQQSALLATQQKAAIEQAYRASKEAELKHYVTLASHSIASLYESGRTDAATLAEAKRILASLSFGDDGYFFVYDMAGNSLMHPRQPELVGRNLYAMRDSAGNPTLVRLLARARAGGGLERYQWVKPSTRQESAKLGYVVPLERWGWMLGTGIYLDDVERALARIDAQQRGNIQNTMLWIAAIAILSALAVGFSGLALNVSESRVADAKLKALAQRVVESQEEERARLSRDLHDGISQWLVSIKLQIEAGIERLSGQPGLAVQQSEQQQKALAVFEHTAEQLNKVLGEVRRISHNLRPAVLDDIGLAPALAHLAEEFQHSSGMPVRLAAEGNTGRLPEMANTVLFRIAQEALTNIERHAQASEIAIALTGGAHGVTLSVGDDGVGFDPADIAQHPKRGIGLRNMMERMEAIGGRLVLESSPAGTTVRAHIDYGT</sequence>
<dbReference type="RefSeq" id="WP_155707913.1">
    <property type="nucleotide sequence ID" value="NZ_BMWU01000085.1"/>
</dbReference>
<dbReference type="PANTHER" id="PTHR24421">
    <property type="entry name" value="NITRATE/NITRITE SENSOR PROTEIN NARX-RELATED"/>
    <property type="match status" value="1"/>
</dbReference>
<keyword evidence="2" id="KW-1003">Cell membrane</keyword>
<comment type="subcellular location">
    <subcellularLocation>
        <location evidence="1">Cell membrane</location>
        <topology evidence="1">Multi-pass membrane protein</topology>
    </subcellularLocation>
</comment>
<reference evidence="11 12" key="1">
    <citation type="submission" date="2019-11" db="EMBL/GenBank/DDBJ databases">
        <title>Draft Genome Sequences of Six Type Strains of the Genus Massilia.</title>
        <authorList>
            <person name="Miess H."/>
            <person name="Frediansyah A."/>
            <person name="Goeker M."/>
            <person name="Gross H."/>
        </authorList>
    </citation>
    <scope>NUCLEOTIDE SEQUENCE [LARGE SCALE GENOMIC DNA]</scope>
    <source>
        <strain evidence="11 12">DSM 17513</strain>
    </source>
</reference>
<dbReference type="CDD" id="cd16917">
    <property type="entry name" value="HATPase_UhpB-NarQ-NarX-like"/>
    <property type="match status" value="1"/>
</dbReference>
<dbReference type="GO" id="GO:0000155">
    <property type="term" value="F:phosphorelay sensor kinase activity"/>
    <property type="evidence" value="ECO:0007669"/>
    <property type="project" value="InterPro"/>
</dbReference>
<gene>
    <name evidence="11" type="ORF">GJV26_05300</name>
</gene>
<accession>A0A6I3XCM8</accession>
<dbReference type="InterPro" id="IPR011712">
    <property type="entry name" value="Sig_transdc_His_kin_sub3_dim/P"/>
</dbReference>
<keyword evidence="6 9" id="KW-1133">Transmembrane helix</keyword>
<dbReference type="Gene3D" id="1.20.5.1930">
    <property type="match status" value="1"/>
</dbReference>
<evidence type="ECO:0000256" key="4">
    <source>
        <dbReference type="ARBA" id="ARBA00022692"/>
    </source>
</evidence>
<dbReference type="SMART" id="SM00387">
    <property type="entry name" value="HATPase_c"/>
    <property type="match status" value="1"/>
</dbReference>
<dbReference type="PIRSF" id="PIRSF037314">
    <property type="entry name" value="STHK_MctS"/>
    <property type="match status" value="1"/>
</dbReference>
<dbReference type="GO" id="GO:0046983">
    <property type="term" value="F:protein dimerization activity"/>
    <property type="evidence" value="ECO:0007669"/>
    <property type="project" value="InterPro"/>
</dbReference>
<dbReference type="SMART" id="SM01049">
    <property type="entry name" value="Cache_2"/>
    <property type="match status" value="1"/>
</dbReference>
<evidence type="ECO:0000256" key="3">
    <source>
        <dbReference type="ARBA" id="ARBA00022679"/>
    </source>
</evidence>
<organism evidence="11 12">
    <name type="scientific">Pseudoduganella dura</name>
    <dbReference type="NCBI Taxonomy" id="321982"/>
    <lineage>
        <taxon>Bacteria</taxon>
        <taxon>Pseudomonadati</taxon>
        <taxon>Pseudomonadota</taxon>
        <taxon>Betaproteobacteria</taxon>
        <taxon>Burkholderiales</taxon>
        <taxon>Oxalobacteraceae</taxon>
        <taxon>Telluria group</taxon>
        <taxon>Pseudoduganella</taxon>
    </lineage>
</organism>
<evidence type="ECO:0000256" key="2">
    <source>
        <dbReference type="ARBA" id="ARBA00022475"/>
    </source>
</evidence>
<dbReference type="PROSITE" id="PS50109">
    <property type="entry name" value="HIS_KIN"/>
    <property type="match status" value="1"/>
</dbReference>
<keyword evidence="3" id="KW-0808">Transferase</keyword>
<dbReference type="Pfam" id="PF07730">
    <property type="entry name" value="HisKA_3"/>
    <property type="match status" value="1"/>
</dbReference>
<dbReference type="Proteomes" id="UP000431684">
    <property type="component" value="Unassembled WGS sequence"/>
</dbReference>
<keyword evidence="5 11" id="KW-0418">Kinase</keyword>
<dbReference type="InterPro" id="IPR005467">
    <property type="entry name" value="His_kinase_dom"/>
</dbReference>
<evidence type="ECO:0000256" key="5">
    <source>
        <dbReference type="ARBA" id="ARBA00022777"/>
    </source>
</evidence>
<evidence type="ECO:0000256" key="9">
    <source>
        <dbReference type="SAM" id="Phobius"/>
    </source>
</evidence>
<protein>
    <submittedName>
        <fullName evidence="11">Histidine kinase</fullName>
    </submittedName>
</protein>
<dbReference type="GO" id="GO:0005886">
    <property type="term" value="C:plasma membrane"/>
    <property type="evidence" value="ECO:0007669"/>
    <property type="project" value="UniProtKB-SubCell"/>
</dbReference>
<evidence type="ECO:0000256" key="7">
    <source>
        <dbReference type="ARBA" id="ARBA00023012"/>
    </source>
</evidence>
<dbReference type="InterPro" id="IPR033480">
    <property type="entry name" value="sCache_2"/>
</dbReference>
<proteinExistence type="predicted"/>
<evidence type="ECO:0000313" key="11">
    <source>
        <dbReference type="EMBL" id="MUI11903.1"/>
    </source>
</evidence>
<dbReference type="Gene3D" id="3.30.450.20">
    <property type="entry name" value="PAS domain"/>
    <property type="match status" value="1"/>
</dbReference>
<keyword evidence="12" id="KW-1185">Reference proteome</keyword>
<dbReference type="Pfam" id="PF02518">
    <property type="entry name" value="HATPase_c"/>
    <property type="match status" value="1"/>
</dbReference>
<dbReference type="EMBL" id="WNWM01000002">
    <property type="protein sequence ID" value="MUI11903.1"/>
    <property type="molecule type" value="Genomic_DNA"/>
</dbReference>
<evidence type="ECO:0000256" key="6">
    <source>
        <dbReference type="ARBA" id="ARBA00022989"/>
    </source>
</evidence>
<dbReference type="InterPro" id="IPR036890">
    <property type="entry name" value="HATPase_C_sf"/>
</dbReference>
<evidence type="ECO:0000259" key="10">
    <source>
        <dbReference type="PROSITE" id="PS50109"/>
    </source>
</evidence>
<evidence type="ECO:0000313" key="12">
    <source>
        <dbReference type="Proteomes" id="UP000431684"/>
    </source>
</evidence>
<dbReference type="Pfam" id="PF17200">
    <property type="entry name" value="sCache_2"/>
    <property type="match status" value="1"/>
</dbReference>
<dbReference type="AlphaFoldDB" id="A0A6I3XCM8"/>
<keyword evidence="8 9" id="KW-0472">Membrane</keyword>
<dbReference type="InterPro" id="IPR017171">
    <property type="entry name" value="Sig_transdc_His_kinase_MctS"/>
</dbReference>
<dbReference type="PANTHER" id="PTHR24421:SF59">
    <property type="entry name" value="OXYGEN SENSOR HISTIDINE KINASE NREB"/>
    <property type="match status" value="1"/>
</dbReference>
<dbReference type="InterPro" id="IPR003594">
    <property type="entry name" value="HATPase_dom"/>
</dbReference>
<dbReference type="InterPro" id="IPR050482">
    <property type="entry name" value="Sensor_HK_TwoCompSys"/>
</dbReference>